<keyword evidence="3" id="KW-1185">Reference proteome</keyword>
<evidence type="ECO:0000313" key="2">
    <source>
        <dbReference type="EMBL" id="GLU47771.1"/>
    </source>
</evidence>
<protein>
    <submittedName>
        <fullName evidence="2">Uncharacterized protein</fullName>
    </submittedName>
</protein>
<evidence type="ECO:0000313" key="3">
    <source>
        <dbReference type="Proteomes" id="UP001165092"/>
    </source>
</evidence>
<proteinExistence type="predicted"/>
<organism evidence="2 3">
    <name type="scientific">Nocardiopsis ansamitocini</name>
    <dbReference type="NCBI Taxonomy" id="1670832"/>
    <lineage>
        <taxon>Bacteria</taxon>
        <taxon>Bacillati</taxon>
        <taxon>Actinomycetota</taxon>
        <taxon>Actinomycetes</taxon>
        <taxon>Streptosporangiales</taxon>
        <taxon>Nocardiopsidaceae</taxon>
        <taxon>Nocardiopsis</taxon>
    </lineage>
</organism>
<gene>
    <name evidence="2" type="ORF">Nans01_21220</name>
</gene>
<dbReference type="Proteomes" id="UP001165092">
    <property type="component" value="Unassembled WGS sequence"/>
</dbReference>
<dbReference type="AlphaFoldDB" id="A0A9W6P601"/>
<evidence type="ECO:0000256" key="1">
    <source>
        <dbReference type="SAM" id="MobiDB-lite"/>
    </source>
</evidence>
<sequence>MRTTPRTAPPGGTSATCRTVSTDAPPKPIPASKRLRTMSLPIAADPPGRVTERSADVTGSRVPPGRWDAPAPPIVPLPPKSVGRAAWGDQVCPPSQLSDIGQLPIAITFR</sequence>
<feature type="compositionally biased region" description="Low complexity" evidence="1">
    <location>
        <begin position="1"/>
        <end position="16"/>
    </location>
</feature>
<accession>A0A9W6P601</accession>
<reference evidence="2" key="1">
    <citation type="submission" date="2023-02" db="EMBL/GenBank/DDBJ databases">
        <title>Nocardiopsis ansamitocini NBRC 112285.</title>
        <authorList>
            <person name="Ichikawa N."/>
            <person name="Sato H."/>
            <person name="Tonouchi N."/>
        </authorList>
    </citation>
    <scope>NUCLEOTIDE SEQUENCE</scope>
    <source>
        <strain evidence="2">NBRC 112285</strain>
    </source>
</reference>
<comment type="caution">
    <text evidence="2">The sequence shown here is derived from an EMBL/GenBank/DDBJ whole genome shotgun (WGS) entry which is preliminary data.</text>
</comment>
<feature type="region of interest" description="Disordered" evidence="1">
    <location>
        <begin position="1"/>
        <end position="81"/>
    </location>
</feature>
<feature type="compositionally biased region" description="Pro residues" evidence="1">
    <location>
        <begin position="70"/>
        <end position="79"/>
    </location>
</feature>
<name>A0A9W6P601_9ACTN</name>
<dbReference type="EMBL" id="BSQG01000003">
    <property type="protein sequence ID" value="GLU47771.1"/>
    <property type="molecule type" value="Genomic_DNA"/>
</dbReference>